<dbReference type="PANTHER" id="PTHR10134">
    <property type="entry name" value="CYTOCHROME B-C1 COMPLEX SUBUNIT RIESKE, MITOCHONDRIAL"/>
    <property type="match status" value="1"/>
</dbReference>
<organism evidence="7">
    <name type="scientific">Lyngbya confervoides BDU141951</name>
    <dbReference type="NCBI Taxonomy" id="1574623"/>
    <lineage>
        <taxon>Bacteria</taxon>
        <taxon>Bacillati</taxon>
        <taxon>Cyanobacteriota</taxon>
        <taxon>Cyanophyceae</taxon>
        <taxon>Oscillatoriophycideae</taxon>
        <taxon>Oscillatoriales</taxon>
        <taxon>Microcoleaceae</taxon>
        <taxon>Lyngbya</taxon>
    </lineage>
</organism>
<evidence type="ECO:0000256" key="3">
    <source>
        <dbReference type="ARBA" id="ARBA00023004"/>
    </source>
</evidence>
<reference evidence="7" key="2">
    <citation type="journal article" date="2015" name="Genome Announc.">
        <title>Draft Genome Sequence of Filamentous Marine Cyanobacterium Lyngbya confervoides Strain BDU141951.</title>
        <authorList>
            <person name="Chandrababunaidu M.M."/>
            <person name="Sen D."/>
            <person name="Tripathy S."/>
        </authorList>
    </citation>
    <scope>NUCLEOTIDE SEQUENCE</scope>
    <source>
        <strain evidence="7">BDU141951</strain>
    </source>
</reference>
<name>A0A0C1UWS7_9CYAN</name>
<evidence type="ECO:0000256" key="2">
    <source>
        <dbReference type="ARBA" id="ARBA00022723"/>
    </source>
</evidence>
<dbReference type="PRINTS" id="PR00162">
    <property type="entry name" value="RIESKE"/>
</dbReference>
<reference evidence="7" key="3">
    <citation type="submission" date="2020-02" db="EMBL/GenBank/DDBJ databases">
        <authorList>
            <person name="Sarangi A.N."/>
            <person name="Ghosh S."/>
            <person name="Mukherjee M."/>
            <person name="Tripathy S."/>
        </authorList>
    </citation>
    <scope>NUCLEOTIDE SEQUENCE</scope>
    <source>
        <strain evidence="7">BDU141951</strain>
    </source>
</reference>
<dbReference type="SUPFAM" id="SSF50022">
    <property type="entry name" value="ISP domain"/>
    <property type="match status" value="1"/>
</dbReference>
<dbReference type="InterPro" id="IPR005805">
    <property type="entry name" value="Rieske_Fe-S_prot_C"/>
</dbReference>
<dbReference type="Gene3D" id="2.102.10.10">
    <property type="entry name" value="Rieske [2Fe-2S] iron-sulphur domain"/>
    <property type="match status" value="1"/>
</dbReference>
<keyword evidence="5" id="KW-1015">Disulfide bond</keyword>
<evidence type="ECO:0000256" key="1">
    <source>
        <dbReference type="ARBA" id="ARBA00022714"/>
    </source>
</evidence>
<protein>
    <submittedName>
        <fullName evidence="7">Rieske (2Fe-2S) protein</fullName>
    </submittedName>
</protein>
<dbReference type="InterPro" id="IPR014349">
    <property type="entry name" value="Rieske_Fe-S_prot"/>
</dbReference>
<dbReference type="InterPro" id="IPR036922">
    <property type="entry name" value="Rieske_2Fe-2S_sf"/>
</dbReference>
<sequence>MNRRDFVNWMGVGALATSLPVALAACGSDTAEAPADAPADNTAAAPADDAAAADGFESIGTVAELDEAGALASSNFQGTQVVVTRSPDNPDTLIAVDSLCTHQGCTVDWDGSAFACPCHASMFNPDGTVASGPASAPLPVYEAKIEGDQVLVKV</sequence>
<comment type="caution">
    <text evidence="7">The sequence shown here is derived from an EMBL/GenBank/DDBJ whole genome shotgun (WGS) entry which is preliminary data.</text>
</comment>
<keyword evidence="1" id="KW-0001">2Fe-2S</keyword>
<dbReference type="GO" id="GO:0051537">
    <property type="term" value="F:2 iron, 2 sulfur cluster binding"/>
    <property type="evidence" value="ECO:0007669"/>
    <property type="project" value="UniProtKB-KW"/>
</dbReference>
<dbReference type="Pfam" id="PF00355">
    <property type="entry name" value="Rieske"/>
    <property type="match status" value="1"/>
</dbReference>
<dbReference type="AlphaFoldDB" id="A0A0C1UWS7"/>
<dbReference type="GO" id="GO:0016705">
    <property type="term" value="F:oxidoreductase activity, acting on paired donors, with incorporation or reduction of molecular oxygen"/>
    <property type="evidence" value="ECO:0007669"/>
    <property type="project" value="UniProtKB-ARBA"/>
</dbReference>
<evidence type="ECO:0000313" key="7">
    <source>
        <dbReference type="EMBL" id="NEV65566.1"/>
    </source>
</evidence>
<evidence type="ECO:0000256" key="6">
    <source>
        <dbReference type="ARBA" id="ARBA00034078"/>
    </source>
</evidence>
<dbReference type="GO" id="GO:0004497">
    <property type="term" value="F:monooxygenase activity"/>
    <property type="evidence" value="ECO:0007669"/>
    <property type="project" value="UniProtKB-ARBA"/>
</dbReference>
<keyword evidence="2" id="KW-0479">Metal-binding</keyword>
<evidence type="ECO:0000256" key="5">
    <source>
        <dbReference type="ARBA" id="ARBA00023157"/>
    </source>
</evidence>
<keyword evidence="3" id="KW-0408">Iron</keyword>
<dbReference type="GO" id="GO:0016020">
    <property type="term" value="C:membrane"/>
    <property type="evidence" value="ECO:0007669"/>
    <property type="project" value="InterPro"/>
</dbReference>
<dbReference type="InterPro" id="IPR017941">
    <property type="entry name" value="Rieske_2Fe-2S"/>
</dbReference>
<dbReference type="GO" id="GO:0046872">
    <property type="term" value="F:metal ion binding"/>
    <property type="evidence" value="ECO:0007669"/>
    <property type="project" value="UniProtKB-KW"/>
</dbReference>
<gene>
    <name evidence="7" type="ORF">QQ91_000360</name>
</gene>
<comment type="cofactor">
    <cofactor evidence="6">
        <name>[2Fe-2S] cluster</name>
        <dbReference type="ChEBI" id="CHEBI:190135"/>
    </cofactor>
</comment>
<accession>A0A0C1UWS7</accession>
<dbReference type="CDD" id="cd03467">
    <property type="entry name" value="Rieske"/>
    <property type="match status" value="1"/>
</dbReference>
<dbReference type="PROSITE" id="PS51257">
    <property type="entry name" value="PROKAR_LIPOPROTEIN"/>
    <property type="match status" value="1"/>
</dbReference>
<proteinExistence type="predicted"/>
<dbReference type="EMBL" id="JTHE02000002">
    <property type="protein sequence ID" value="NEV65566.1"/>
    <property type="molecule type" value="Genomic_DNA"/>
</dbReference>
<keyword evidence="4" id="KW-0411">Iron-sulfur</keyword>
<dbReference type="PROSITE" id="PS51296">
    <property type="entry name" value="RIESKE"/>
    <property type="match status" value="1"/>
</dbReference>
<reference evidence="7" key="1">
    <citation type="submission" date="2014-11" db="EMBL/GenBank/DDBJ databases">
        <authorList>
            <person name="Malar M.C."/>
            <person name="Sen D."/>
            <person name="Tripathy S."/>
        </authorList>
    </citation>
    <scope>NUCLEOTIDE SEQUENCE</scope>
    <source>
        <strain evidence="7">BDU141951</strain>
    </source>
</reference>
<evidence type="ECO:0000256" key="4">
    <source>
        <dbReference type="ARBA" id="ARBA00023014"/>
    </source>
</evidence>